<dbReference type="PANTHER" id="PTHR36757">
    <property type="entry name" value="BNAANNG22500D PROTEIN"/>
    <property type="match status" value="1"/>
</dbReference>
<feature type="compositionally biased region" description="Basic and acidic residues" evidence="1">
    <location>
        <begin position="90"/>
        <end position="101"/>
    </location>
</feature>
<sequence>MAIEILFDNSDWSTVPRLSFSGDLSLADRFDDDHREDSSLLQSPSSDFCFCVPQQNCSSSADQLFSNGKILPLAPLCAPPRRFSPPFLRKESLQEVPDRSKKPAPTTEASKSFWCNFGRSSSLNCRSITKSAFLCSLSRLTRSQSVGTSTTEVASKKAAAAAAVPPASAKPGKRPTRKKKEHNNGVKVKPVLNVPTPYISRGKSSLFSFGFFLCRKEKNRKACF</sequence>
<feature type="region of interest" description="Disordered" evidence="1">
    <location>
        <begin position="155"/>
        <end position="184"/>
    </location>
</feature>
<gene>
    <name evidence="2" type="ORF">NYM_LOCUS7336</name>
</gene>
<dbReference type="OrthoDB" id="1923860at2759"/>
<dbReference type="PANTHER" id="PTHR36757:SF1">
    <property type="entry name" value="GENOME ASSEMBLY, CHROMOSOME: A04"/>
    <property type="match status" value="1"/>
</dbReference>
<feature type="compositionally biased region" description="Basic residues" evidence="1">
    <location>
        <begin position="171"/>
        <end position="181"/>
    </location>
</feature>
<evidence type="ECO:0000313" key="2">
    <source>
        <dbReference type="EMBL" id="VVV70322.1"/>
    </source>
</evidence>
<dbReference type="Gramene" id="NC11G0244550.1">
    <property type="protein sequence ID" value="NC11G0244550.1:cds"/>
    <property type="gene ID" value="NC11G0244550"/>
</dbReference>
<organism evidence="2">
    <name type="scientific">Nymphaea colorata</name>
    <name type="common">pocket water lily</name>
    <dbReference type="NCBI Taxonomy" id="210225"/>
    <lineage>
        <taxon>Eukaryota</taxon>
        <taxon>Viridiplantae</taxon>
        <taxon>Streptophyta</taxon>
        <taxon>Embryophyta</taxon>
        <taxon>Tracheophyta</taxon>
        <taxon>Spermatophyta</taxon>
        <taxon>Magnoliopsida</taxon>
        <taxon>Nymphaeales</taxon>
        <taxon>Nymphaeaceae</taxon>
        <taxon>Nymphaea</taxon>
    </lineage>
</organism>
<proteinExistence type="predicted"/>
<protein>
    <submittedName>
        <fullName evidence="2">Uncharacterized protein</fullName>
    </submittedName>
</protein>
<evidence type="ECO:0000256" key="1">
    <source>
        <dbReference type="SAM" id="MobiDB-lite"/>
    </source>
</evidence>
<dbReference type="AlphaFoldDB" id="A0A5K0Y0W0"/>
<reference evidence="2" key="1">
    <citation type="submission" date="2019-09" db="EMBL/GenBank/DDBJ databases">
        <authorList>
            <person name="Zhang L."/>
        </authorList>
    </citation>
    <scope>NUCLEOTIDE SEQUENCE</scope>
</reference>
<dbReference type="EMBL" id="LR721776">
    <property type="protein sequence ID" value="VVV70322.1"/>
    <property type="molecule type" value="Genomic_DNA"/>
</dbReference>
<accession>A0A5K0Y0W0</accession>
<feature type="compositionally biased region" description="Low complexity" evidence="1">
    <location>
        <begin position="156"/>
        <end position="170"/>
    </location>
</feature>
<name>A0A5K0Y0W0_9MAGN</name>
<feature type="region of interest" description="Disordered" evidence="1">
    <location>
        <begin position="90"/>
        <end position="109"/>
    </location>
</feature>